<dbReference type="CDD" id="cd21123">
    <property type="entry name" value="SPASM_MftC-like"/>
    <property type="match status" value="1"/>
</dbReference>
<evidence type="ECO:0000256" key="6">
    <source>
        <dbReference type="ARBA" id="ARBA00023014"/>
    </source>
</evidence>
<dbReference type="SFLD" id="SFLDG01386">
    <property type="entry name" value="main_SPASM_domain-containing"/>
    <property type="match status" value="1"/>
</dbReference>
<feature type="domain" description="Radical SAM core" evidence="7">
    <location>
        <begin position="6"/>
        <end position="217"/>
    </location>
</feature>
<dbReference type="PROSITE" id="PS51918">
    <property type="entry name" value="RADICAL_SAM"/>
    <property type="match status" value="1"/>
</dbReference>
<dbReference type="InterPro" id="IPR007197">
    <property type="entry name" value="rSAM"/>
</dbReference>
<dbReference type="PIRSF" id="PIRSF037420">
    <property type="entry name" value="PQQ_syn_pqqE"/>
    <property type="match status" value="1"/>
</dbReference>
<dbReference type="SUPFAM" id="SSF102114">
    <property type="entry name" value="Radical SAM enzymes"/>
    <property type="match status" value="1"/>
</dbReference>
<dbReference type="SFLD" id="SFLDS00029">
    <property type="entry name" value="Radical_SAM"/>
    <property type="match status" value="1"/>
</dbReference>
<keyword evidence="2" id="KW-0004">4Fe-4S</keyword>
<dbReference type="SMART" id="SM00729">
    <property type="entry name" value="Elp3"/>
    <property type="match status" value="1"/>
</dbReference>
<dbReference type="InterPro" id="IPR013785">
    <property type="entry name" value="Aldolase_TIM"/>
</dbReference>
<evidence type="ECO:0000313" key="9">
    <source>
        <dbReference type="Proteomes" id="UP000321306"/>
    </source>
</evidence>
<dbReference type="Proteomes" id="UP000321306">
    <property type="component" value="Unassembled WGS sequence"/>
</dbReference>
<comment type="caution">
    <text evidence="8">The sequence shown here is derived from an EMBL/GenBank/DDBJ whole genome shotgun (WGS) entry which is preliminary data.</text>
</comment>
<name>A0A511N8R9_DEIC1</name>
<organism evidence="8 9">
    <name type="scientific">Deinococcus cellulosilyticus (strain DSM 18568 / NBRC 106333 / KACC 11606 / 5516J-15)</name>
    <dbReference type="NCBI Taxonomy" id="1223518"/>
    <lineage>
        <taxon>Bacteria</taxon>
        <taxon>Thermotogati</taxon>
        <taxon>Deinococcota</taxon>
        <taxon>Deinococci</taxon>
        <taxon>Deinococcales</taxon>
        <taxon>Deinococcaceae</taxon>
        <taxon>Deinococcus</taxon>
    </lineage>
</organism>
<dbReference type="InterPro" id="IPR023885">
    <property type="entry name" value="4Fe4S-binding_SPASM_dom"/>
</dbReference>
<dbReference type="RefSeq" id="WP_146888386.1">
    <property type="nucleotide sequence ID" value="NZ_BJXB01000025.1"/>
</dbReference>
<keyword evidence="9" id="KW-1185">Reference proteome</keyword>
<evidence type="ECO:0000313" key="8">
    <source>
        <dbReference type="EMBL" id="GEM48878.1"/>
    </source>
</evidence>
<keyword evidence="4" id="KW-0479">Metal-binding</keyword>
<dbReference type="PANTHER" id="PTHR11228:SF34">
    <property type="entry name" value="TUNGSTEN-CONTAINING ALDEHYDE FERREDOXIN OXIDOREDUCTASE COFACTOR MODIFYING PROTEIN"/>
    <property type="match status" value="1"/>
</dbReference>
<evidence type="ECO:0000256" key="1">
    <source>
        <dbReference type="ARBA" id="ARBA00001966"/>
    </source>
</evidence>
<evidence type="ECO:0000256" key="3">
    <source>
        <dbReference type="ARBA" id="ARBA00022691"/>
    </source>
</evidence>
<evidence type="ECO:0000259" key="7">
    <source>
        <dbReference type="PROSITE" id="PS51918"/>
    </source>
</evidence>
<dbReference type="InterPro" id="IPR050377">
    <property type="entry name" value="Radical_SAM_PqqE_MftC-like"/>
</dbReference>
<comment type="cofactor">
    <cofactor evidence="1">
        <name>[4Fe-4S] cluster</name>
        <dbReference type="ChEBI" id="CHEBI:49883"/>
    </cofactor>
</comment>
<proteinExistence type="predicted"/>
<dbReference type="CDD" id="cd01335">
    <property type="entry name" value="Radical_SAM"/>
    <property type="match status" value="1"/>
</dbReference>
<keyword evidence="6" id="KW-0411">Iron-sulfur</keyword>
<gene>
    <name evidence="8" type="ORF">DC3_45130</name>
</gene>
<dbReference type="Pfam" id="PF13186">
    <property type="entry name" value="SPASM"/>
    <property type="match status" value="1"/>
</dbReference>
<dbReference type="GO" id="GO:0003824">
    <property type="term" value="F:catalytic activity"/>
    <property type="evidence" value="ECO:0007669"/>
    <property type="project" value="InterPro"/>
</dbReference>
<reference evidence="8 9" key="1">
    <citation type="submission" date="2019-07" db="EMBL/GenBank/DDBJ databases">
        <title>Whole genome shotgun sequence of Deinococcus cellulosilyticus NBRC 106333.</title>
        <authorList>
            <person name="Hosoyama A."/>
            <person name="Uohara A."/>
            <person name="Ohji S."/>
            <person name="Ichikawa N."/>
        </authorList>
    </citation>
    <scope>NUCLEOTIDE SEQUENCE [LARGE SCALE GENOMIC DNA]</scope>
    <source>
        <strain evidence="8 9">NBRC 106333</strain>
    </source>
</reference>
<evidence type="ECO:0000256" key="4">
    <source>
        <dbReference type="ARBA" id="ARBA00022723"/>
    </source>
</evidence>
<dbReference type="GO" id="GO:0046872">
    <property type="term" value="F:metal ion binding"/>
    <property type="evidence" value="ECO:0007669"/>
    <property type="project" value="UniProtKB-KW"/>
</dbReference>
<dbReference type="InterPro" id="IPR006638">
    <property type="entry name" value="Elp3/MiaA/NifB-like_rSAM"/>
</dbReference>
<dbReference type="Gene3D" id="3.20.20.70">
    <property type="entry name" value="Aldolase class I"/>
    <property type="match status" value="1"/>
</dbReference>
<accession>A0A511N8R9</accession>
<protein>
    <submittedName>
        <fullName evidence="8">Radical SAM protein</fullName>
    </submittedName>
</protein>
<dbReference type="OrthoDB" id="9782387at2"/>
<evidence type="ECO:0000256" key="5">
    <source>
        <dbReference type="ARBA" id="ARBA00023004"/>
    </source>
</evidence>
<dbReference type="AlphaFoldDB" id="A0A511N8R9"/>
<sequence>MRPDFSQYPFLVAWEMTHACLMACKHCRASAEKNPLLGELSTEQGKQLLDELATYTPRPLVLMTGGDPLQREDVFELLEHARTLDLKIGFTPAASVALTRDAIVKLKEAGVTRLALSLDAASAELHDAFRGEPGTFDRTIQALEWAREIGLPTQINTTVTRNNSEDIKQLPALLEEKGVVLWSVFYLVPVGRGQILKQLTSHQFEDHLHWLYNLSLTSSFHVKTTEAHHFRRVVMQERAKQAQKDHALAAGESLHQGYFKDGMEHSRIGVSDGNGFVFISCTGNVSPSGFLPLTAGNVKQTSLKEIYQDSLLFRELRQKDLLKGKCGFCEFKQICGGSRARAWAETGDHMAAEPRCSYVPPAFLNRAGARGPRVEG</sequence>
<keyword evidence="5" id="KW-0408">Iron</keyword>
<dbReference type="InterPro" id="IPR058240">
    <property type="entry name" value="rSAM_sf"/>
</dbReference>
<dbReference type="Pfam" id="PF04055">
    <property type="entry name" value="Radical_SAM"/>
    <property type="match status" value="1"/>
</dbReference>
<keyword evidence="3" id="KW-0949">S-adenosyl-L-methionine</keyword>
<dbReference type="NCBIfam" id="TIGR04053">
    <property type="entry name" value="TIGR04053 family radical SAM/SPASM domain-containing protein"/>
    <property type="match status" value="1"/>
</dbReference>
<dbReference type="InterPro" id="IPR017200">
    <property type="entry name" value="PqqE-like"/>
</dbReference>
<dbReference type="EMBL" id="BJXB01000025">
    <property type="protein sequence ID" value="GEM48878.1"/>
    <property type="molecule type" value="Genomic_DNA"/>
</dbReference>
<dbReference type="GO" id="GO:0051539">
    <property type="term" value="F:4 iron, 4 sulfur cluster binding"/>
    <property type="evidence" value="ECO:0007669"/>
    <property type="project" value="UniProtKB-KW"/>
</dbReference>
<dbReference type="PANTHER" id="PTHR11228">
    <property type="entry name" value="RADICAL SAM DOMAIN PROTEIN"/>
    <property type="match status" value="1"/>
</dbReference>
<evidence type="ECO:0000256" key="2">
    <source>
        <dbReference type="ARBA" id="ARBA00022485"/>
    </source>
</evidence>
<dbReference type="SFLD" id="SFLDG01067">
    <property type="entry name" value="SPASM/twitch_domain_containing"/>
    <property type="match status" value="1"/>
</dbReference>